<dbReference type="Gene3D" id="3.30.360.10">
    <property type="entry name" value="Dihydrodipicolinate Reductase, domain 2"/>
    <property type="match status" value="1"/>
</dbReference>
<sequence length="549" mass="62235">MTQQAEASQKLKPHKIWQDGHMPQPCAIVIFGATGDLAQRKLLPTLAHLMHDHPLPQSFCIVAFARRPLDDEQWRAMALKSINTYMPEDDRLDEEGQKQFASHLFYCQSTFEDSQGYQKLKQLLEKLDREQGTAGNRLFYLATPPETDSQIIAQLGAAGLSHPGQGAENGHEEHGNHSNNHGKSWARIIIEKPFGHDLATAQKLNRDLGRVFRENQIYRIDHYMGKETVQNILAFRFSNGIFEPLWNQRYIDHVQITVAESLGIGTRAEFYESEGAIRDIVQNHIMQVLCLTGMEPPVAFDAEAIRDEKVKLLRAINPLTPDEAKQDVVRAQYVAGEVDGKHVVGYKEEQGVKPDSTTETFVALKFFIENWRWEDVPFYIRTGKRLPKRSTEVTIQFKRVPHQLYKPSETKGLVPNRLTIRIQPDEGIALKIGAKVPGAANQLSSVDMSFSYNQAFGIESPEAYERLIADCILGDSTLFIRRDEIEASWRIIDSITKVWKQLPPRRCILIKLEPGGLLRRMGCLSAMDVPGITLSCLWHDAAEARVYIS</sequence>
<dbReference type="RefSeq" id="WP_201371787.1">
    <property type="nucleotide sequence ID" value="NZ_BNJG01000001.1"/>
</dbReference>
<feature type="binding site" evidence="6">
    <location>
        <position position="66"/>
    </location>
    <ligand>
        <name>NADP(+)</name>
        <dbReference type="ChEBI" id="CHEBI:58349"/>
    </ligand>
</feature>
<proteinExistence type="inferred from homology"/>
<dbReference type="EC" id="1.1.1.49" evidence="6"/>
<dbReference type="Gene3D" id="3.40.50.720">
    <property type="entry name" value="NAD(P)-binding Rossmann-like Domain"/>
    <property type="match status" value="1"/>
</dbReference>
<feature type="binding site" evidence="6">
    <location>
        <position position="384"/>
    </location>
    <ligand>
        <name>substrate</name>
    </ligand>
</feature>
<dbReference type="SUPFAM" id="SSF55347">
    <property type="entry name" value="Glyceraldehyde-3-phosphate dehydrogenase-like, C-terminal domain"/>
    <property type="match status" value="1"/>
</dbReference>
<evidence type="ECO:0000256" key="6">
    <source>
        <dbReference type="HAMAP-Rule" id="MF_00966"/>
    </source>
</evidence>
<comment type="caution">
    <text evidence="10">The sequence shown here is derived from an EMBL/GenBank/DDBJ whole genome shotgun (WGS) entry which is preliminary data.</text>
</comment>
<dbReference type="HAMAP" id="MF_00966">
    <property type="entry name" value="G6PD"/>
    <property type="match status" value="1"/>
</dbReference>
<comment type="caution">
    <text evidence="6">Lacks conserved residue(s) required for the propagation of feature annotation.</text>
</comment>
<evidence type="ECO:0000313" key="11">
    <source>
        <dbReference type="Proteomes" id="UP000654345"/>
    </source>
</evidence>
<accession>A0ABQ3UR25</accession>
<feature type="binding site" evidence="6">
    <location>
        <position position="260"/>
    </location>
    <ligand>
        <name>substrate</name>
    </ligand>
</feature>
<dbReference type="InterPro" id="IPR022675">
    <property type="entry name" value="G6P_DH_C"/>
</dbReference>
<evidence type="ECO:0000256" key="3">
    <source>
        <dbReference type="ARBA" id="ARBA00022857"/>
    </source>
</evidence>
<reference evidence="10 11" key="1">
    <citation type="journal article" date="2021" name="Int. J. Syst. Evol. Microbiol.">
        <title>Reticulibacter mediterranei gen. nov., sp. nov., within the new family Reticulibacteraceae fam. nov., and Ktedonospora formicarum gen. nov., sp. nov., Ktedonobacter robiniae sp. nov., Dictyobacter formicarum sp. nov. and Dictyobacter arantiisoli sp. nov., belonging to the class Ktedonobacteria.</title>
        <authorList>
            <person name="Yabe S."/>
            <person name="Zheng Y."/>
            <person name="Wang C.M."/>
            <person name="Sakai Y."/>
            <person name="Abe K."/>
            <person name="Yokota A."/>
            <person name="Donadio S."/>
            <person name="Cavaletti L."/>
            <person name="Monciardini P."/>
        </authorList>
    </citation>
    <scope>NUCLEOTIDE SEQUENCE [LARGE SCALE GENOMIC DNA]</scope>
    <source>
        <strain evidence="10 11">SOSP1-30</strain>
    </source>
</reference>
<evidence type="ECO:0000256" key="4">
    <source>
        <dbReference type="ARBA" id="ARBA00023002"/>
    </source>
</evidence>
<keyword evidence="3 6" id="KW-0521">NADP</keyword>
<evidence type="ECO:0000259" key="9">
    <source>
        <dbReference type="Pfam" id="PF02781"/>
    </source>
</evidence>
<evidence type="ECO:0000256" key="2">
    <source>
        <dbReference type="ARBA" id="ARBA00022526"/>
    </source>
</evidence>
<dbReference type="PANTHER" id="PTHR23429">
    <property type="entry name" value="GLUCOSE-6-PHOSPHATE 1-DEHYDROGENASE G6PD"/>
    <property type="match status" value="1"/>
</dbReference>
<feature type="domain" description="Glucose-6-phosphate dehydrogenase NAD-binding" evidence="8">
    <location>
        <begin position="29"/>
        <end position="231"/>
    </location>
</feature>
<evidence type="ECO:0000259" key="8">
    <source>
        <dbReference type="Pfam" id="PF00479"/>
    </source>
</evidence>
<dbReference type="Pfam" id="PF02781">
    <property type="entry name" value="G6PD_C"/>
    <property type="match status" value="1"/>
</dbReference>
<keyword evidence="4 6" id="KW-0560">Oxidoreductase</keyword>
<evidence type="ECO:0000313" key="10">
    <source>
        <dbReference type="EMBL" id="GHO55164.1"/>
    </source>
</evidence>
<organism evidence="10 11">
    <name type="scientific">Ktedonobacter robiniae</name>
    <dbReference type="NCBI Taxonomy" id="2778365"/>
    <lineage>
        <taxon>Bacteria</taxon>
        <taxon>Bacillati</taxon>
        <taxon>Chloroflexota</taxon>
        <taxon>Ktedonobacteria</taxon>
        <taxon>Ktedonobacterales</taxon>
        <taxon>Ktedonobacteraceae</taxon>
        <taxon>Ktedonobacter</taxon>
    </lineage>
</organism>
<feature type="domain" description="Glucose-6-phosphate dehydrogenase C-terminal" evidence="9">
    <location>
        <begin position="233"/>
        <end position="501"/>
    </location>
</feature>
<dbReference type="PRINTS" id="PR00079">
    <property type="entry name" value="G6PDHDRGNASE"/>
</dbReference>
<evidence type="ECO:0000256" key="1">
    <source>
        <dbReference type="ARBA" id="ARBA00004937"/>
    </source>
</evidence>
<comment type="similarity">
    <text evidence="6">Belongs to the glucose-6-phosphate dehydrogenase family.</text>
</comment>
<dbReference type="Proteomes" id="UP000654345">
    <property type="component" value="Unassembled WGS sequence"/>
</dbReference>
<dbReference type="EMBL" id="BNJG01000001">
    <property type="protein sequence ID" value="GHO55164.1"/>
    <property type="molecule type" value="Genomic_DNA"/>
</dbReference>
<keyword evidence="2 6" id="KW-0313">Glucose metabolism</keyword>
<dbReference type="InterPro" id="IPR022674">
    <property type="entry name" value="G6P_DH_NAD-bd"/>
</dbReference>
<feature type="binding site" evidence="6">
    <location>
        <position position="226"/>
    </location>
    <ligand>
        <name>substrate</name>
    </ligand>
</feature>
<gene>
    <name evidence="10" type="primary">zwf_2</name>
    <name evidence="6" type="synonym">zwf</name>
    <name evidence="10" type="ORF">KSB_36390</name>
</gene>
<dbReference type="PANTHER" id="PTHR23429:SF0">
    <property type="entry name" value="GLUCOSE-6-PHOSPHATE 1-DEHYDROGENASE"/>
    <property type="match status" value="1"/>
</dbReference>
<name>A0ABQ3UR25_9CHLR</name>
<evidence type="ECO:0000256" key="7">
    <source>
        <dbReference type="SAM" id="MobiDB-lite"/>
    </source>
</evidence>
<evidence type="ECO:0000256" key="5">
    <source>
        <dbReference type="ARBA" id="ARBA00023277"/>
    </source>
</evidence>
<protein>
    <recommendedName>
        <fullName evidence="6">Glucose-6-phosphate 1-dehydrogenase</fullName>
        <shortName evidence="6">G6PD</shortName>
        <ecNumber evidence="6">1.1.1.49</ecNumber>
    </recommendedName>
</protein>
<feature type="region of interest" description="Disordered" evidence="7">
    <location>
        <begin position="161"/>
        <end position="180"/>
    </location>
</feature>
<comment type="catalytic activity">
    <reaction evidence="6">
        <text>D-glucose 6-phosphate + NADP(+) = 6-phospho-D-glucono-1,5-lactone + NADPH + H(+)</text>
        <dbReference type="Rhea" id="RHEA:15841"/>
        <dbReference type="ChEBI" id="CHEBI:15378"/>
        <dbReference type="ChEBI" id="CHEBI:57783"/>
        <dbReference type="ChEBI" id="CHEBI:57955"/>
        <dbReference type="ChEBI" id="CHEBI:58349"/>
        <dbReference type="ChEBI" id="CHEBI:61548"/>
        <dbReference type="EC" id="1.1.1.49"/>
    </reaction>
</comment>
<dbReference type="InterPro" id="IPR036291">
    <property type="entry name" value="NAD(P)-bd_dom_sf"/>
</dbReference>
<dbReference type="PIRSF" id="PIRSF000110">
    <property type="entry name" value="G6PD"/>
    <property type="match status" value="1"/>
</dbReference>
<dbReference type="NCBIfam" id="TIGR00871">
    <property type="entry name" value="zwf"/>
    <property type="match status" value="1"/>
</dbReference>
<feature type="binding site" evidence="6">
    <location>
        <position position="192"/>
    </location>
    <ligand>
        <name>NADP(+)</name>
        <dbReference type="ChEBI" id="CHEBI:58349"/>
    </ligand>
</feature>
<feature type="binding site" evidence="6">
    <location>
        <position position="279"/>
    </location>
    <ligand>
        <name>substrate</name>
    </ligand>
</feature>
<feature type="active site" description="Proton acceptor" evidence="6">
    <location>
        <position position="284"/>
    </location>
</feature>
<keyword evidence="11" id="KW-1185">Reference proteome</keyword>
<comment type="pathway">
    <text evidence="1 6">Carbohydrate degradation; pentose phosphate pathway; D-ribulose 5-phosphate from D-glucose 6-phosphate (oxidative stage): step 1/3.</text>
</comment>
<dbReference type="InterPro" id="IPR001282">
    <property type="entry name" value="G6P_DH"/>
</dbReference>
<feature type="binding site" evidence="6">
    <location>
        <position position="222"/>
    </location>
    <ligand>
        <name>substrate</name>
    </ligand>
</feature>
<comment type="function">
    <text evidence="6">Catalyzes the oxidation of glucose 6-phosphate to 6-phosphogluconolactone.</text>
</comment>
<keyword evidence="5 6" id="KW-0119">Carbohydrate metabolism</keyword>
<dbReference type="Pfam" id="PF00479">
    <property type="entry name" value="G6PD_N"/>
    <property type="match status" value="1"/>
</dbReference>
<dbReference type="SUPFAM" id="SSF51735">
    <property type="entry name" value="NAD(P)-binding Rossmann-fold domains"/>
    <property type="match status" value="1"/>
</dbReference>